<reference evidence="1 2" key="1">
    <citation type="submission" date="2018-12" db="EMBL/GenBank/DDBJ databases">
        <title>Draft genome sequence of Embleya hyalina NBRC 13850T.</title>
        <authorList>
            <person name="Komaki H."/>
            <person name="Hosoyama A."/>
            <person name="Kimura A."/>
            <person name="Ichikawa N."/>
            <person name="Tamura T."/>
        </authorList>
    </citation>
    <scope>NUCLEOTIDE SEQUENCE [LARGE SCALE GENOMIC DNA]</scope>
    <source>
        <strain evidence="1 2">NBRC 13850</strain>
    </source>
</reference>
<dbReference type="EMBL" id="BIFH01000041">
    <property type="protein sequence ID" value="GCE00637.1"/>
    <property type="molecule type" value="Genomic_DNA"/>
</dbReference>
<organism evidence="1 2">
    <name type="scientific">Embleya hyalina</name>
    <dbReference type="NCBI Taxonomy" id="516124"/>
    <lineage>
        <taxon>Bacteria</taxon>
        <taxon>Bacillati</taxon>
        <taxon>Actinomycetota</taxon>
        <taxon>Actinomycetes</taxon>
        <taxon>Kitasatosporales</taxon>
        <taxon>Streptomycetaceae</taxon>
        <taxon>Embleya</taxon>
    </lineage>
</organism>
<evidence type="ECO:0000313" key="2">
    <source>
        <dbReference type="Proteomes" id="UP000286931"/>
    </source>
</evidence>
<evidence type="ECO:0000313" key="1">
    <source>
        <dbReference type="EMBL" id="GCE00637.1"/>
    </source>
</evidence>
<accession>A0A401Z1D8</accession>
<comment type="caution">
    <text evidence="1">The sequence shown here is derived from an EMBL/GenBank/DDBJ whole genome shotgun (WGS) entry which is preliminary data.</text>
</comment>
<name>A0A401Z1D8_9ACTN</name>
<gene>
    <name evidence="1" type="ORF">EHYA_08363</name>
</gene>
<dbReference type="AlphaFoldDB" id="A0A401Z1D8"/>
<proteinExistence type="predicted"/>
<protein>
    <submittedName>
        <fullName evidence="1">Uncharacterized protein</fullName>
    </submittedName>
</protein>
<keyword evidence="2" id="KW-1185">Reference proteome</keyword>
<dbReference type="Proteomes" id="UP000286931">
    <property type="component" value="Unassembled WGS sequence"/>
</dbReference>
<sequence>MIVPEALAPLAHMVAGAVLRTLHEGMPAGT</sequence>